<dbReference type="FunFam" id="3.40.50.300:FF:001649">
    <property type="entry name" value="DNA repair protein RAD50"/>
    <property type="match status" value="1"/>
</dbReference>
<dbReference type="AlphaFoldDB" id="B7P1K3"/>
<evidence type="ECO:0000256" key="18">
    <source>
        <dbReference type="ARBA" id="ARBA00023306"/>
    </source>
</evidence>
<evidence type="ECO:0000256" key="10">
    <source>
        <dbReference type="ARBA" id="ARBA00022801"/>
    </source>
</evidence>
<feature type="coiled-coil region" evidence="22">
    <location>
        <begin position="639"/>
        <end position="673"/>
    </location>
</feature>
<organism>
    <name type="scientific">Ixodes scapularis</name>
    <name type="common">Black-legged tick</name>
    <name type="synonym">Deer tick</name>
    <dbReference type="NCBI Taxonomy" id="6945"/>
    <lineage>
        <taxon>Eukaryota</taxon>
        <taxon>Metazoa</taxon>
        <taxon>Ecdysozoa</taxon>
        <taxon>Arthropoda</taxon>
        <taxon>Chelicerata</taxon>
        <taxon>Arachnida</taxon>
        <taxon>Acari</taxon>
        <taxon>Parasitiformes</taxon>
        <taxon>Ixodida</taxon>
        <taxon>Ixodoidea</taxon>
        <taxon>Ixodidae</taxon>
        <taxon>Ixodinae</taxon>
        <taxon>Ixodes</taxon>
    </lineage>
</organism>
<dbReference type="GO" id="GO:0051880">
    <property type="term" value="F:G-quadruplex DNA binding"/>
    <property type="evidence" value="ECO:0000318"/>
    <property type="project" value="GO_Central"/>
</dbReference>
<dbReference type="VEuPathDB" id="VectorBase:ISCP_018638"/>
<dbReference type="PaxDb" id="6945-B7P1K3"/>
<evidence type="ECO:0000256" key="3">
    <source>
        <dbReference type="ARBA" id="ARBA00004286"/>
    </source>
</evidence>
<dbReference type="EMBL" id="ABJB010013918">
    <property type="status" value="NOT_ANNOTATED_CDS"/>
    <property type="molecule type" value="Genomic_DNA"/>
</dbReference>
<dbReference type="PANTHER" id="PTHR18867">
    <property type="entry name" value="RAD50"/>
    <property type="match status" value="1"/>
</dbReference>
<accession>B7P1K3</accession>
<comment type="subcellular location">
    <subcellularLocation>
        <location evidence="3">Chromosome</location>
    </subcellularLocation>
    <subcellularLocation>
        <location evidence="2">Nucleus</location>
    </subcellularLocation>
</comment>
<feature type="compositionally biased region" description="Basic and acidic residues" evidence="23">
    <location>
        <begin position="368"/>
        <end position="400"/>
    </location>
</feature>
<keyword evidence="15" id="KW-0234">DNA repair</keyword>
<dbReference type="GO" id="GO:0000794">
    <property type="term" value="C:condensed nuclear chromosome"/>
    <property type="evidence" value="ECO:0000318"/>
    <property type="project" value="GO_Central"/>
</dbReference>
<keyword evidence="8" id="KW-0547">Nucleotide-binding</keyword>
<evidence type="ECO:0000256" key="22">
    <source>
        <dbReference type="SAM" id="Coils"/>
    </source>
</evidence>
<feature type="region of interest" description="Disordered" evidence="23">
    <location>
        <begin position="824"/>
        <end position="849"/>
    </location>
</feature>
<dbReference type="Pfam" id="PF04423">
    <property type="entry name" value="Rad50_zn_hook"/>
    <property type="match status" value="1"/>
</dbReference>
<dbReference type="VEuPathDB" id="VectorBase:ISCW015559"/>
<reference evidence="26" key="2">
    <citation type="submission" date="2020-05" db="UniProtKB">
        <authorList>
            <consortium name="EnsemblMetazoa"/>
        </authorList>
    </citation>
    <scope>IDENTIFICATION</scope>
    <source>
        <strain evidence="26">wikel</strain>
    </source>
</reference>
<dbReference type="EMBL" id="DS616928">
    <property type="protein sequence ID" value="EEC00475.1"/>
    <property type="molecule type" value="Genomic_DNA"/>
</dbReference>
<evidence type="ECO:0000256" key="12">
    <source>
        <dbReference type="ARBA" id="ARBA00022840"/>
    </source>
</evidence>
<evidence type="ECO:0000256" key="6">
    <source>
        <dbReference type="ARBA" id="ARBA00022454"/>
    </source>
</evidence>
<keyword evidence="10" id="KW-0378">Hydrolase</keyword>
<dbReference type="GO" id="GO:0030870">
    <property type="term" value="C:Mre11 complex"/>
    <property type="evidence" value="ECO:0000318"/>
    <property type="project" value="GO_Central"/>
</dbReference>
<dbReference type="GO" id="GO:0003691">
    <property type="term" value="F:double-stranded telomeric DNA binding"/>
    <property type="evidence" value="ECO:0000318"/>
    <property type="project" value="GO_Central"/>
</dbReference>
<evidence type="ECO:0000256" key="14">
    <source>
        <dbReference type="ARBA" id="ARBA00023054"/>
    </source>
</evidence>
<feature type="domain" description="Zinc-hook" evidence="24">
    <location>
        <begin position="592"/>
        <end position="689"/>
    </location>
</feature>
<dbReference type="FunCoup" id="B7P1K3">
    <property type="interactions" value="1696"/>
</dbReference>
<dbReference type="InterPro" id="IPR038729">
    <property type="entry name" value="Rad50/SbcC_AAA"/>
</dbReference>
<evidence type="ECO:0000256" key="23">
    <source>
        <dbReference type="SAM" id="MobiDB-lite"/>
    </source>
</evidence>
<dbReference type="GO" id="GO:0005524">
    <property type="term" value="F:ATP binding"/>
    <property type="evidence" value="ECO:0007669"/>
    <property type="project" value="UniProtKB-KW"/>
</dbReference>
<keyword evidence="28" id="KW-1267">Proteomics identification</keyword>
<keyword evidence="7 21" id="KW-0479">Metal-binding</keyword>
<comment type="similarity">
    <text evidence="4">Belongs to the SMC family. RAD50 subfamily.</text>
</comment>
<name>B7P1K3_IXOSC</name>
<feature type="binding site" evidence="21">
    <location>
        <position position="639"/>
    </location>
    <ligand>
        <name>Zn(2+)</name>
        <dbReference type="ChEBI" id="CHEBI:29105"/>
    </ligand>
</feature>
<evidence type="ECO:0000259" key="24">
    <source>
        <dbReference type="PROSITE" id="PS51131"/>
    </source>
</evidence>
<dbReference type="EnsemblMetazoa" id="ISCW015559-RA">
    <property type="protein sequence ID" value="ISCW015559-PA"/>
    <property type="gene ID" value="ISCW015559"/>
</dbReference>
<evidence type="ECO:0000256" key="5">
    <source>
        <dbReference type="ARBA" id="ARBA00017893"/>
    </source>
</evidence>
<feature type="compositionally biased region" description="Basic and acidic residues" evidence="23">
    <location>
        <begin position="826"/>
        <end position="845"/>
    </location>
</feature>
<evidence type="ECO:0000256" key="20">
    <source>
        <dbReference type="ARBA" id="ARBA00064981"/>
    </source>
</evidence>
<comment type="catalytic activity">
    <reaction evidence="19">
        <text>ATP + H2O = ADP + phosphate + H(+)</text>
        <dbReference type="Rhea" id="RHEA:13065"/>
        <dbReference type="ChEBI" id="CHEBI:15377"/>
        <dbReference type="ChEBI" id="CHEBI:15378"/>
        <dbReference type="ChEBI" id="CHEBI:30616"/>
        <dbReference type="ChEBI" id="CHEBI:43474"/>
        <dbReference type="ChEBI" id="CHEBI:456216"/>
    </reaction>
</comment>
<feature type="region of interest" description="Disordered" evidence="23">
    <location>
        <begin position="368"/>
        <end position="404"/>
    </location>
</feature>
<dbReference type="HOGENOM" id="CLU_006184_0_0_1"/>
<feature type="coiled-coil region" evidence="22">
    <location>
        <begin position="218"/>
        <end position="330"/>
    </location>
</feature>
<evidence type="ECO:0000256" key="13">
    <source>
        <dbReference type="ARBA" id="ARBA00022842"/>
    </source>
</evidence>
<dbReference type="GO" id="GO:0006302">
    <property type="term" value="P:double-strand break repair"/>
    <property type="evidence" value="ECO:0000318"/>
    <property type="project" value="GO_Central"/>
</dbReference>
<dbReference type="GO" id="GO:0016887">
    <property type="term" value="F:ATP hydrolysis activity"/>
    <property type="evidence" value="ECO:0007669"/>
    <property type="project" value="InterPro"/>
</dbReference>
<evidence type="ECO:0000256" key="21">
    <source>
        <dbReference type="PROSITE-ProRule" id="PRU00471"/>
    </source>
</evidence>
<dbReference type="SUPFAM" id="SSF52540">
    <property type="entry name" value="P-loop containing nucleoside triphosphate hydrolases"/>
    <property type="match status" value="1"/>
</dbReference>
<dbReference type="GO" id="GO:0043047">
    <property type="term" value="F:single-stranded telomeric DNA binding"/>
    <property type="evidence" value="ECO:0000318"/>
    <property type="project" value="GO_Central"/>
</dbReference>
<keyword evidence="17" id="KW-0469">Meiosis</keyword>
<keyword evidence="9" id="KW-0227">DNA damage</keyword>
<evidence type="ECO:0000256" key="4">
    <source>
        <dbReference type="ARBA" id="ARBA00009439"/>
    </source>
</evidence>
<dbReference type="PANTHER" id="PTHR18867:SF12">
    <property type="entry name" value="DNA REPAIR PROTEIN RAD50"/>
    <property type="match status" value="1"/>
</dbReference>
<keyword evidence="11 21" id="KW-0862">Zinc</keyword>
<evidence type="ECO:0000256" key="17">
    <source>
        <dbReference type="ARBA" id="ARBA00023254"/>
    </source>
</evidence>
<feature type="coiled-coil region" evidence="22">
    <location>
        <begin position="924"/>
        <end position="1021"/>
    </location>
</feature>
<keyword evidence="13" id="KW-0460">Magnesium</keyword>
<dbReference type="InterPro" id="IPR027417">
    <property type="entry name" value="P-loop_NTPase"/>
</dbReference>
<comment type="cofactor">
    <cofactor evidence="1">
        <name>Zn(2+)</name>
        <dbReference type="ChEBI" id="CHEBI:29105"/>
    </cofactor>
</comment>
<keyword evidence="16" id="KW-0539">Nucleus</keyword>
<dbReference type="VEuPathDB" id="VectorBase:ISCI015559"/>
<dbReference type="GO" id="GO:0007004">
    <property type="term" value="P:telomere maintenance via telomerase"/>
    <property type="evidence" value="ECO:0000318"/>
    <property type="project" value="GO_Central"/>
</dbReference>
<evidence type="ECO:0007829" key="28">
    <source>
        <dbReference type="PeptideAtlas" id="B7P1K3"/>
    </source>
</evidence>
<dbReference type="GO" id="GO:0070192">
    <property type="term" value="P:chromosome organization involved in meiotic cell cycle"/>
    <property type="evidence" value="ECO:0000318"/>
    <property type="project" value="GO_Central"/>
</dbReference>
<sequence length="1258" mass="146271">KSRSVERLVGLAMSMLEKLQIQGIRSFGPTDANKQMMSFFSPLTLILGSNGTGKTTIIECLRNATTGDLPPGQGKVFIHDPKLNHETEVNASIKLKFQDVRGEPYVVNRLFLLKQNKNNTTFKTVDANIVHRDQEGNKTTATSKCCDINATVVELLGVPRAILENVIFCHQTDSNWPLSEGQTLKTKFDNIFAATQYIKALENIRKLRLEYNQGIKLLSESTKYLKANKEKADEYEEEIAKDERKLADCIGTLQDIETKLEPLHLEWKEMEKKEDEARNFHSKLSSERDQLDYTRNEIQRITRNLKESEKTAVEETSRKVERKSESLNQKLSLGVTLCREDSLEKKVSLVVSCLDNRVSDLQLNFETTKEKREAHEKSLQDSIDSVRERKSKSEQKRESTQKQIADNQKKIMVIRKELLQAEGYCSEIRELEAEIGKFEDQLASLERELPSDQLKDKIADKQRSKDEITDKLENLNRELASAQKFSKEQSELEHIRQELSEKIKSLEQAKVESERKFMELLGTFPASDYAKQVNEKISSLGSEVSSLRDSVTKLRTTESSLETKLKMLEDDLKKKEKELDKSRKKVISVCGSENLDGSIQQLKLEMTKMRDEKGFITGSAFMFRKYIERMRQSPCCPLCKRHFEELELVNRLIEDLEKKMRILPEELNKKTREIDDREHKFNDMQRLKGEEEKMSKLKNNELPEVKAKILNATTERDRLTSLKASKEEQLDMKIFDLEMARSLLGEAETMDRLSRERDVLRRQLDSKSPNVQRLKQGRTMENIMAEIRDLNGQARELESIMLDYRAKQDQYHSLGMSLNAARSKKLQLESKKKEESRLRKQKTELESESENLKLSLDPLMKEKEELQKQLQKAVWAKESAVNETRRLLEDLRSELSVRMLEREDLKKHFDKVQEYFQSNNPEELQDVRKKLDDLKGEIEHLQLVRDEKTALIDTLEKKLSRQELRERELKDNLHLHMLQVQSEQHKVKIDEIKNQMRNSGLVNLESEKKKIGEKINKLRGDRNFSESKKGELKVKIDAARRELSGHFKDAKKKYMTALCEKSVKDYISKDLDMYYRAVNFAVLKYHEQKMKDINKVIKQLWQDTYSGDDIDYVQIRTDADEKGLENSRRAYNYRVVMMKGRIEQDMRGRCSAGQKVLASLIIRLALAETFCQNCGILALDEPTTNLDRSNIKGLALSLGKIVEARMRQRNFQMIVITHDEEFLRLLSQRISVAEYFYKVEKTDMGYSKLQKARLGTIM</sequence>
<dbReference type="GO" id="GO:0000722">
    <property type="term" value="P:telomere maintenance via recombination"/>
    <property type="evidence" value="ECO:0000318"/>
    <property type="project" value="GO_Central"/>
</dbReference>
<dbReference type="GO" id="GO:0046872">
    <property type="term" value="F:metal ion binding"/>
    <property type="evidence" value="ECO:0007669"/>
    <property type="project" value="UniProtKB-UniRule"/>
</dbReference>
<evidence type="ECO:0000313" key="27">
    <source>
        <dbReference type="Proteomes" id="UP000001555"/>
    </source>
</evidence>
<gene>
    <name evidence="25" type="ORF">IscW_ISCW015559</name>
</gene>
<dbReference type="STRING" id="6945.B7P1K3"/>
<comment type="subunit">
    <text evidence="20">Component of the MRN complex composed of two heterodimers RAD50 and MRE11 associated with a single NBS1.</text>
</comment>
<dbReference type="PROSITE" id="PS51131">
    <property type="entry name" value="ZN_HOOK"/>
    <property type="match status" value="1"/>
</dbReference>
<evidence type="ECO:0000313" key="26">
    <source>
        <dbReference type="EnsemblMetazoa" id="ISCW015559-PA"/>
    </source>
</evidence>
<evidence type="ECO:0000256" key="16">
    <source>
        <dbReference type="ARBA" id="ARBA00023242"/>
    </source>
</evidence>
<evidence type="ECO:0000256" key="11">
    <source>
        <dbReference type="ARBA" id="ARBA00022833"/>
    </source>
</evidence>
<evidence type="ECO:0000313" key="25">
    <source>
        <dbReference type="EMBL" id="EEC00475.1"/>
    </source>
</evidence>
<reference evidence="25 27" key="1">
    <citation type="submission" date="2008-03" db="EMBL/GenBank/DDBJ databases">
        <title>Annotation of Ixodes scapularis.</title>
        <authorList>
            <consortium name="Ixodes scapularis Genome Project Consortium"/>
            <person name="Caler E."/>
            <person name="Hannick L.I."/>
            <person name="Bidwell S."/>
            <person name="Joardar V."/>
            <person name="Thiagarajan M."/>
            <person name="Amedeo P."/>
            <person name="Galinsky K.J."/>
            <person name="Schobel S."/>
            <person name="Inman J."/>
            <person name="Hostetler J."/>
            <person name="Miller J."/>
            <person name="Hammond M."/>
            <person name="Megy K."/>
            <person name="Lawson D."/>
            <person name="Kodira C."/>
            <person name="Sutton G."/>
            <person name="Meyer J."/>
            <person name="Hill C.A."/>
            <person name="Birren B."/>
            <person name="Nene V."/>
            <person name="Collins F."/>
            <person name="Alarcon-Chaidez F."/>
            <person name="Wikel S."/>
            <person name="Strausberg R."/>
        </authorList>
    </citation>
    <scope>NUCLEOTIDE SEQUENCE [LARGE SCALE GENOMIC DNA]</scope>
    <source>
        <strain evidence="27">Wikel</strain>
        <strain evidence="25">Wikel colony</strain>
    </source>
</reference>
<keyword evidence="6" id="KW-0158">Chromosome</keyword>
<feature type="coiled-coil region" evidence="22">
    <location>
        <begin position="551"/>
        <end position="612"/>
    </location>
</feature>
<dbReference type="GO" id="GO:0016491">
    <property type="term" value="F:oxidoreductase activity"/>
    <property type="evidence" value="ECO:0007669"/>
    <property type="project" value="UniProtKB-KW"/>
</dbReference>
<dbReference type="Gene3D" id="3.40.50.300">
    <property type="entry name" value="P-loop containing nucleotide triphosphate hydrolases"/>
    <property type="match status" value="2"/>
</dbReference>
<evidence type="ECO:0000256" key="19">
    <source>
        <dbReference type="ARBA" id="ARBA00049360"/>
    </source>
</evidence>
<dbReference type="EMBL" id="ABJB010766108">
    <property type="status" value="NOT_ANNOTATED_CDS"/>
    <property type="molecule type" value="Genomic_DNA"/>
</dbReference>
<dbReference type="Proteomes" id="UP000001555">
    <property type="component" value="Unassembled WGS sequence"/>
</dbReference>
<evidence type="ECO:0000256" key="15">
    <source>
        <dbReference type="ARBA" id="ARBA00023204"/>
    </source>
</evidence>
<evidence type="ECO:0000256" key="1">
    <source>
        <dbReference type="ARBA" id="ARBA00001947"/>
    </source>
</evidence>
<feature type="non-terminal residue" evidence="25">
    <location>
        <position position="1"/>
    </location>
</feature>
<keyword evidence="18" id="KW-0131">Cell cycle</keyword>
<keyword evidence="12" id="KW-0067">ATP-binding</keyword>
<keyword evidence="14 22" id="KW-0175">Coiled coil</keyword>
<keyword evidence="25" id="KW-0560">Oxidoreductase</keyword>
<evidence type="ECO:0000256" key="7">
    <source>
        <dbReference type="ARBA" id="ARBA00022723"/>
    </source>
</evidence>
<evidence type="ECO:0000256" key="9">
    <source>
        <dbReference type="ARBA" id="ARBA00022763"/>
    </source>
</evidence>
<dbReference type="FunFam" id="3.40.50.300:FF:000593">
    <property type="entry name" value="DNA repair protein RAD50"/>
    <property type="match status" value="1"/>
</dbReference>
<evidence type="ECO:0000256" key="8">
    <source>
        <dbReference type="ARBA" id="ARBA00022741"/>
    </source>
</evidence>
<dbReference type="OrthoDB" id="18797at2759"/>
<dbReference type="InterPro" id="IPR013134">
    <property type="entry name" value="Zn_hook_RAD50"/>
</dbReference>
<protein>
    <recommendedName>
        <fullName evidence="5">DNA repair protein RAD50</fullName>
    </recommendedName>
</protein>
<feature type="binding site" evidence="21">
    <location>
        <position position="636"/>
    </location>
    <ligand>
        <name>Zn(2+)</name>
        <dbReference type="ChEBI" id="CHEBI:29105"/>
    </ligand>
</feature>
<evidence type="ECO:0000256" key="2">
    <source>
        <dbReference type="ARBA" id="ARBA00004123"/>
    </source>
</evidence>
<dbReference type="Pfam" id="PF13476">
    <property type="entry name" value="AAA_23"/>
    <property type="match status" value="1"/>
</dbReference>
<proteinExistence type="evidence at protein level"/>
<keyword evidence="27" id="KW-1185">Reference proteome</keyword>